<dbReference type="RefSeq" id="WP_354007764.1">
    <property type="nucleotide sequence ID" value="NZ_JBEWTA010000001.1"/>
</dbReference>
<name>A0ABV2SIQ8_9GAMM</name>
<reference evidence="1 2" key="1">
    <citation type="submission" date="2024-06" db="EMBL/GenBank/DDBJ databases">
        <title>Genomic Encyclopedia of Type Strains, Phase V (KMG-V): Genome sequencing to study the core and pangenomes of soil and plant-associated prokaryotes.</title>
        <authorList>
            <person name="Whitman W."/>
        </authorList>
    </citation>
    <scope>NUCLEOTIDE SEQUENCE [LARGE SCALE GENOMIC DNA]</scope>
    <source>
        <strain evidence="1 2">NE40</strain>
    </source>
</reference>
<evidence type="ECO:0000313" key="2">
    <source>
        <dbReference type="Proteomes" id="UP001549366"/>
    </source>
</evidence>
<accession>A0ABV2SIQ8</accession>
<evidence type="ECO:0000313" key="1">
    <source>
        <dbReference type="EMBL" id="MET4757622.1"/>
    </source>
</evidence>
<sequence length="63" mass="6930">MELTSFIVLDASVTEDLADQEHAPTTYTTVLLAIGDWRLAIGDLLAEALHRFQASDLEGLKKD</sequence>
<dbReference type="Proteomes" id="UP001549366">
    <property type="component" value="Unassembled WGS sequence"/>
</dbReference>
<proteinExistence type="predicted"/>
<keyword evidence="2" id="KW-1185">Reference proteome</keyword>
<protein>
    <submittedName>
        <fullName evidence="1">Uncharacterized protein</fullName>
    </submittedName>
</protein>
<dbReference type="EMBL" id="JBEWTB010000002">
    <property type="protein sequence ID" value="MET4757622.1"/>
    <property type="molecule type" value="Genomic_DNA"/>
</dbReference>
<comment type="caution">
    <text evidence="1">The sequence shown here is derived from an EMBL/GenBank/DDBJ whole genome shotgun (WGS) entry which is preliminary data.</text>
</comment>
<gene>
    <name evidence="1" type="ORF">V5J35_002814</name>
</gene>
<organism evidence="1 2">
    <name type="scientific">Endozoicomonas lisbonensis</name>
    <dbReference type="NCBI Taxonomy" id="3120522"/>
    <lineage>
        <taxon>Bacteria</taxon>
        <taxon>Pseudomonadati</taxon>
        <taxon>Pseudomonadota</taxon>
        <taxon>Gammaproteobacteria</taxon>
        <taxon>Oceanospirillales</taxon>
        <taxon>Endozoicomonadaceae</taxon>
        <taxon>Endozoicomonas</taxon>
    </lineage>
</organism>